<keyword evidence="3" id="KW-1185">Reference proteome</keyword>
<accession>A0A849VAG1</accession>
<sequence>MVKTLLQIVITVTVFLLFNAYQQRYMLPTSEHQPAPYFSLPQLNSAERVSLTTFRGQKVVVYFFAPWCTICRYSMPNLNKLYEQEQMNAVAIALDFENKAQISAFVADLKLSLPILLGNENIAANYRVSAYPSYYVIDESGNIIQRDMGYSTELGLRLRM</sequence>
<protein>
    <submittedName>
        <fullName evidence="2">TlpA family protein disulfide reductase</fullName>
    </submittedName>
</protein>
<dbReference type="InterPro" id="IPR050553">
    <property type="entry name" value="Thioredoxin_ResA/DsbE_sf"/>
</dbReference>
<evidence type="ECO:0000259" key="1">
    <source>
        <dbReference type="PROSITE" id="PS51352"/>
    </source>
</evidence>
<dbReference type="InterPro" id="IPR000866">
    <property type="entry name" value="AhpC/TSA"/>
</dbReference>
<dbReference type="InterPro" id="IPR036249">
    <property type="entry name" value="Thioredoxin-like_sf"/>
</dbReference>
<dbReference type="AlphaFoldDB" id="A0A849VAG1"/>
<dbReference type="EMBL" id="JABBPG010000003">
    <property type="protein sequence ID" value="NOU50619.1"/>
    <property type="molecule type" value="Genomic_DNA"/>
</dbReference>
<dbReference type="Gene3D" id="3.40.30.10">
    <property type="entry name" value="Glutaredoxin"/>
    <property type="match status" value="1"/>
</dbReference>
<dbReference type="GO" id="GO:0016491">
    <property type="term" value="F:oxidoreductase activity"/>
    <property type="evidence" value="ECO:0007669"/>
    <property type="project" value="InterPro"/>
</dbReference>
<reference evidence="2 3" key="1">
    <citation type="submission" date="2020-04" db="EMBL/GenBank/DDBJ databases">
        <title>Pseudoalteromonas caenipelagi sp. nov., isolated from a tidal flat.</title>
        <authorList>
            <person name="Park S."/>
            <person name="Yoon J.-H."/>
        </authorList>
    </citation>
    <scope>NUCLEOTIDE SEQUENCE [LARGE SCALE GENOMIC DNA]</scope>
    <source>
        <strain evidence="2 3">JBTF-M23</strain>
    </source>
</reference>
<dbReference type="PANTHER" id="PTHR42852:SF17">
    <property type="entry name" value="THIOREDOXIN-LIKE PROTEIN HI_1115"/>
    <property type="match status" value="1"/>
</dbReference>
<comment type="caution">
    <text evidence="2">The sequence shown here is derived from an EMBL/GenBank/DDBJ whole genome shotgun (WGS) entry which is preliminary data.</text>
</comment>
<evidence type="ECO:0000313" key="3">
    <source>
        <dbReference type="Proteomes" id="UP000586305"/>
    </source>
</evidence>
<dbReference type="SUPFAM" id="SSF52833">
    <property type="entry name" value="Thioredoxin-like"/>
    <property type="match status" value="1"/>
</dbReference>
<dbReference type="RefSeq" id="WP_171625706.1">
    <property type="nucleotide sequence ID" value="NZ_JABBPG010000003.1"/>
</dbReference>
<dbReference type="PROSITE" id="PS51352">
    <property type="entry name" value="THIOREDOXIN_2"/>
    <property type="match status" value="1"/>
</dbReference>
<gene>
    <name evidence="2" type="ORF">HG263_08695</name>
</gene>
<dbReference type="CDD" id="cd02966">
    <property type="entry name" value="TlpA_like_family"/>
    <property type="match status" value="1"/>
</dbReference>
<dbReference type="Proteomes" id="UP000586305">
    <property type="component" value="Unassembled WGS sequence"/>
</dbReference>
<proteinExistence type="predicted"/>
<dbReference type="Pfam" id="PF00578">
    <property type="entry name" value="AhpC-TSA"/>
    <property type="match status" value="1"/>
</dbReference>
<feature type="domain" description="Thioredoxin" evidence="1">
    <location>
        <begin position="29"/>
        <end position="160"/>
    </location>
</feature>
<dbReference type="GO" id="GO:0016209">
    <property type="term" value="F:antioxidant activity"/>
    <property type="evidence" value="ECO:0007669"/>
    <property type="project" value="InterPro"/>
</dbReference>
<organism evidence="2 3">
    <name type="scientific">Pseudoalteromonas caenipelagi</name>
    <dbReference type="NCBI Taxonomy" id="2726988"/>
    <lineage>
        <taxon>Bacteria</taxon>
        <taxon>Pseudomonadati</taxon>
        <taxon>Pseudomonadota</taxon>
        <taxon>Gammaproteobacteria</taxon>
        <taxon>Alteromonadales</taxon>
        <taxon>Pseudoalteromonadaceae</taxon>
        <taxon>Pseudoalteromonas</taxon>
    </lineage>
</organism>
<name>A0A849VAG1_9GAMM</name>
<evidence type="ECO:0000313" key="2">
    <source>
        <dbReference type="EMBL" id="NOU50619.1"/>
    </source>
</evidence>
<dbReference type="InterPro" id="IPR013766">
    <property type="entry name" value="Thioredoxin_domain"/>
</dbReference>
<dbReference type="PANTHER" id="PTHR42852">
    <property type="entry name" value="THIOL:DISULFIDE INTERCHANGE PROTEIN DSBE"/>
    <property type="match status" value="1"/>
</dbReference>